<dbReference type="Proteomes" id="UP000596661">
    <property type="component" value="Chromosome 4"/>
</dbReference>
<keyword evidence="5" id="KW-1185">Reference proteome</keyword>
<dbReference type="SUPFAM" id="SSF141678">
    <property type="entry name" value="MAL13P1.257-like"/>
    <property type="match status" value="1"/>
</dbReference>
<evidence type="ECO:0000256" key="2">
    <source>
        <dbReference type="ARBA" id="ARBA00022723"/>
    </source>
</evidence>
<evidence type="ECO:0000256" key="3">
    <source>
        <dbReference type="ARBA" id="ARBA00022833"/>
    </source>
</evidence>
<dbReference type="PANTHER" id="PTHR12857:SF0">
    <property type="entry name" value="CXXC MOTIF CONTAINING ZINC BINDING PROTEIN"/>
    <property type="match status" value="1"/>
</dbReference>
<dbReference type="GO" id="GO:0008270">
    <property type="term" value="F:zinc ion binding"/>
    <property type="evidence" value="ECO:0007669"/>
    <property type="project" value="TreeGrafter"/>
</dbReference>
<dbReference type="AlphaFoldDB" id="A0A803PFQ3"/>
<protein>
    <submittedName>
        <fullName evidence="4">Uncharacterized protein</fullName>
    </submittedName>
</protein>
<dbReference type="Gramene" id="evm.model.04.2127">
    <property type="protein sequence ID" value="cds.evm.model.04.2127"/>
    <property type="gene ID" value="evm.TU.04.2127"/>
</dbReference>
<dbReference type="PANTHER" id="PTHR12857">
    <property type="entry name" value="CXXC MOTIF CONTAINING ZINC BINDING PROTEIN"/>
    <property type="match status" value="1"/>
</dbReference>
<keyword evidence="3" id="KW-0862">Zinc</keyword>
<evidence type="ECO:0000256" key="1">
    <source>
        <dbReference type="ARBA" id="ARBA00007818"/>
    </source>
</evidence>
<sequence length="259" mass="28631">MLNIAHENNKSAPQSYVGSVREVEHAMKPLANMIKINTDVVIFDSARKFDFSIIIRDSAGVMVEPRVCCLEGVVRAYMVEALGVKKALNWLKNNSTVHAQITAELENLTDLQPQGGCDDPNFSYLFKLKCGRCGEETQKETSLTLSETVPLAVGKGTVHLSQKCKFCGRDGTITMIPGRGKPLSHGDSEAGKFSPLMMFECRGYEPLNYLFVDGWKAVSLEGTKFDEIDLSDGEFAEYDEKGECPVMISNLRSTFVVVK</sequence>
<reference evidence="4" key="1">
    <citation type="submission" date="2018-11" db="EMBL/GenBank/DDBJ databases">
        <authorList>
            <person name="Grassa J C."/>
        </authorList>
    </citation>
    <scope>NUCLEOTIDE SEQUENCE [LARGE SCALE GENOMIC DNA]</scope>
</reference>
<evidence type="ECO:0000313" key="4">
    <source>
        <dbReference type="EnsemblPlants" id="cds.evm.model.04.2127"/>
    </source>
</evidence>
<organism evidence="4 5">
    <name type="scientific">Cannabis sativa</name>
    <name type="common">Hemp</name>
    <name type="synonym">Marijuana</name>
    <dbReference type="NCBI Taxonomy" id="3483"/>
    <lineage>
        <taxon>Eukaryota</taxon>
        <taxon>Viridiplantae</taxon>
        <taxon>Streptophyta</taxon>
        <taxon>Embryophyta</taxon>
        <taxon>Tracheophyta</taxon>
        <taxon>Spermatophyta</taxon>
        <taxon>Magnoliopsida</taxon>
        <taxon>eudicotyledons</taxon>
        <taxon>Gunneridae</taxon>
        <taxon>Pentapetalae</taxon>
        <taxon>rosids</taxon>
        <taxon>fabids</taxon>
        <taxon>Rosales</taxon>
        <taxon>Cannabaceae</taxon>
        <taxon>Cannabis</taxon>
    </lineage>
</organism>
<evidence type="ECO:0000313" key="5">
    <source>
        <dbReference type="Proteomes" id="UP000596661"/>
    </source>
</evidence>
<dbReference type="EnsemblPlants" id="evm.model.04.2127">
    <property type="protein sequence ID" value="cds.evm.model.04.2127"/>
    <property type="gene ID" value="evm.TU.04.2127"/>
</dbReference>
<comment type="similarity">
    <text evidence="1">Belongs to the UPF0587 family.</text>
</comment>
<dbReference type="EMBL" id="UZAU01000401">
    <property type="status" value="NOT_ANNOTATED_CDS"/>
    <property type="molecule type" value="Genomic_DNA"/>
</dbReference>
<reference evidence="4" key="2">
    <citation type="submission" date="2021-03" db="UniProtKB">
        <authorList>
            <consortium name="EnsemblPlants"/>
        </authorList>
    </citation>
    <scope>IDENTIFICATION</scope>
</reference>
<proteinExistence type="inferred from homology"/>
<accession>A0A803PFQ3</accession>
<name>A0A803PFQ3_CANSA</name>
<dbReference type="OMA" id="VCCLEGV"/>
<dbReference type="Pfam" id="PF05907">
    <property type="entry name" value="CXXC_Zn-b_euk"/>
    <property type="match status" value="1"/>
</dbReference>
<keyword evidence="2" id="KW-0479">Metal-binding</keyword>
<dbReference type="InterPro" id="IPR008584">
    <property type="entry name" value="CXXC_Zn-binding_euk"/>
</dbReference>